<sequence>KTLGLLFRAILIGGIANAGFIVTFASVGTIISLGARALLKMIPWIGLVIGALLVILGIWLLFGRHLSIPSLFSLKVEKSRHLRSFFLFGIAYSLASLTCTLPIFLAVVGSTFTAGRVFQSVVQFFVYALGMGFILVALTISIAFFKGVLIKSLRRVVPYVERISAIILLGAGGYIIYYWLSKGAFFMSLGQ</sequence>
<dbReference type="EMBL" id="LAZR01057061">
    <property type="protein sequence ID" value="KKK72834.1"/>
    <property type="molecule type" value="Genomic_DNA"/>
</dbReference>
<evidence type="ECO:0000256" key="1">
    <source>
        <dbReference type="SAM" id="Phobius"/>
    </source>
</evidence>
<keyword evidence="1" id="KW-1133">Transmembrane helix</keyword>
<dbReference type="AlphaFoldDB" id="A0A0F9A2I6"/>
<dbReference type="PANTHER" id="PTHR31272">
    <property type="entry name" value="CYTOCHROME C-TYPE BIOGENESIS PROTEIN HI_1454-RELATED"/>
    <property type="match status" value="1"/>
</dbReference>
<feature type="transmembrane region" description="Helical" evidence="1">
    <location>
        <begin position="41"/>
        <end position="63"/>
    </location>
</feature>
<keyword evidence="1" id="KW-0472">Membrane</keyword>
<feature type="transmembrane region" description="Helical" evidence="1">
    <location>
        <begin position="124"/>
        <end position="147"/>
    </location>
</feature>
<feature type="transmembrane region" description="Helical" evidence="1">
    <location>
        <begin position="9"/>
        <end position="35"/>
    </location>
</feature>
<accession>A0A0F9A2I6</accession>
<feature type="non-terminal residue" evidence="2">
    <location>
        <position position="1"/>
    </location>
</feature>
<dbReference type="InterPro" id="IPR051790">
    <property type="entry name" value="Cytochrome_c-biogenesis_DsbD"/>
</dbReference>
<comment type="caution">
    <text evidence="2">The sequence shown here is derived from an EMBL/GenBank/DDBJ whole genome shotgun (WGS) entry which is preliminary data.</text>
</comment>
<evidence type="ECO:0000313" key="2">
    <source>
        <dbReference type="EMBL" id="KKK72834.1"/>
    </source>
</evidence>
<feature type="transmembrane region" description="Helical" evidence="1">
    <location>
        <begin position="84"/>
        <end position="112"/>
    </location>
</feature>
<proteinExistence type="predicted"/>
<organism evidence="2">
    <name type="scientific">marine sediment metagenome</name>
    <dbReference type="NCBI Taxonomy" id="412755"/>
    <lineage>
        <taxon>unclassified sequences</taxon>
        <taxon>metagenomes</taxon>
        <taxon>ecological metagenomes</taxon>
    </lineage>
</organism>
<protein>
    <submittedName>
        <fullName evidence="2">Uncharacterized protein</fullName>
    </submittedName>
</protein>
<keyword evidence="1" id="KW-0812">Transmembrane</keyword>
<reference evidence="2" key="1">
    <citation type="journal article" date="2015" name="Nature">
        <title>Complex archaea that bridge the gap between prokaryotes and eukaryotes.</title>
        <authorList>
            <person name="Spang A."/>
            <person name="Saw J.H."/>
            <person name="Jorgensen S.L."/>
            <person name="Zaremba-Niedzwiedzka K."/>
            <person name="Martijn J."/>
            <person name="Lind A.E."/>
            <person name="van Eijk R."/>
            <person name="Schleper C."/>
            <person name="Guy L."/>
            <person name="Ettema T.J."/>
        </authorList>
    </citation>
    <scope>NUCLEOTIDE SEQUENCE</scope>
</reference>
<name>A0A0F9A2I6_9ZZZZ</name>
<feature type="transmembrane region" description="Helical" evidence="1">
    <location>
        <begin position="159"/>
        <end position="180"/>
    </location>
</feature>
<gene>
    <name evidence="2" type="ORF">LCGC14_2899920</name>
</gene>
<dbReference type="PANTHER" id="PTHR31272:SF4">
    <property type="entry name" value="CYTOCHROME C-TYPE BIOGENESIS PROTEIN HI_1454-RELATED"/>
    <property type="match status" value="1"/>
</dbReference>